<gene>
    <name evidence="1" type="primary">MED8</name>
    <name evidence="3" type="ORF">H4R34_003968</name>
</gene>
<evidence type="ECO:0000256" key="2">
    <source>
        <dbReference type="SAM" id="MobiDB-lite"/>
    </source>
</evidence>
<dbReference type="GO" id="GO:0003712">
    <property type="term" value="F:transcription coregulator activity"/>
    <property type="evidence" value="ECO:0007669"/>
    <property type="project" value="InterPro"/>
</dbReference>
<protein>
    <recommendedName>
        <fullName evidence="1">Mediator of RNA polymerase II transcription subunit 8</fullName>
    </recommendedName>
    <alternativeName>
        <fullName evidence="1">Mediator complex subunit 8</fullName>
    </alternativeName>
</protein>
<keyword evidence="1" id="KW-0010">Activator</keyword>
<feature type="region of interest" description="Disordered" evidence="2">
    <location>
        <begin position="186"/>
        <end position="209"/>
    </location>
</feature>
<keyword evidence="1" id="KW-0539">Nucleus</keyword>
<dbReference type="Pfam" id="PF10232">
    <property type="entry name" value="Med8"/>
    <property type="match status" value="1"/>
</dbReference>
<evidence type="ECO:0000256" key="1">
    <source>
        <dbReference type="RuleBase" id="RU364144"/>
    </source>
</evidence>
<accession>A0A9W8AZ27</accession>
<comment type="subcellular location">
    <subcellularLocation>
        <location evidence="1">Nucleus</location>
    </subcellularLocation>
</comment>
<comment type="function">
    <text evidence="1">Component of the Mediator complex, a coactivator involved in the regulated transcription of nearly all RNA polymerase II-dependent genes. Mediator functions as a bridge to convey information from gene-specific regulatory proteins to the basal RNA polymerase II transcription machinery. Mediator is recruited to promoters by direct interactions with regulatory proteins and serves as a scaffold for the assembly of a functional preinitiation complex with RNA polymerase II and the general transcription factors.</text>
</comment>
<name>A0A9W8AZ27_9FUNG</name>
<evidence type="ECO:0000313" key="3">
    <source>
        <dbReference type="EMBL" id="KAJ1976479.1"/>
    </source>
</evidence>
<keyword evidence="4" id="KW-1185">Reference proteome</keyword>
<proteinExistence type="inferred from homology"/>
<dbReference type="Gene3D" id="1.20.58.1710">
    <property type="match status" value="1"/>
</dbReference>
<comment type="subunit">
    <text evidence="1">Component of the Mediator complex.</text>
</comment>
<comment type="caution">
    <text evidence="3">The sequence shown here is derived from an EMBL/GenBank/DDBJ whole genome shotgun (WGS) entry which is preliminary data.</text>
</comment>
<sequence length="227" mass="25413">MDPFYDDSKQVAELESLRNKLTQLRDSFSPFLQATDPNYPYAVVWPDVLNKFNILVARFVSVNRTLNDNYLSTLKKLLLHPYEPVASDHEQQVLSILLRTKLIPEVEKVQDAYISDAEQNNGADIRISLGKKLGSANAQAEELKLWKAKVEAHDAVCLSTEQSLDRCLEELRPRLKLRIVDEAEEQASAAETTGPLGGPSQAFGPRRTEASNLEQLVMFMSSGPKPS</sequence>
<keyword evidence="1" id="KW-0804">Transcription</keyword>
<dbReference type="AlphaFoldDB" id="A0A9W8AZ27"/>
<keyword evidence="1" id="KW-0805">Transcription regulation</keyword>
<evidence type="ECO:0000313" key="4">
    <source>
        <dbReference type="Proteomes" id="UP001151582"/>
    </source>
</evidence>
<dbReference type="EMBL" id="JANBQB010000428">
    <property type="protein sequence ID" value="KAJ1976479.1"/>
    <property type="molecule type" value="Genomic_DNA"/>
</dbReference>
<dbReference type="OrthoDB" id="5568181at2759"/>
<organism evidence="3 4">
    <name type="scientific">Dimargaris verticillata</name>
    <dbReference type="NCBI Taxonomy" id="2761393"/>
    <lineage>
        <taxon>Eukaryota</taxon>
        <taxon>Fungi</taxon>
        <taxon>Fungi incertae sedis</taxon>
        <taxon>Zoopagomycota</taxon>
        <taxon>Kickxellomycotina</taxon>
        <taxon>Dimargaritomycetes</taxon>
        <taxon>Dimargaritales</taxon>
        <taxon>Dimargaritaceae</taxon>
        <taxon>Dimargaris</taxon>
    </lineage>
</organism>
<reference evidence="3" key="1">
    <citation type="submission" date="2022-07" db="EMBL/GenBank/DDBJ databases">
        <title>Phylogenomic reconstructions and comparative analyses of Kickxellomycotina fungi.</title>
        <authorList>
            <person name="Reynolds N.K."/>
            <person name="Stajich J.E."/>
            <person name="Barry K."/>
            <person name="Grigoriev I.V."/>
            <person name="Crous P."/>
            <person name="Smith M.E."/>
        </authorList>
    </citation>
    <scope>NUCLEOTIDE SEQUENCE</scope>
    <source>
        <strain evidence="3">RSA 567</strain>
    </source>
</reference>
<comment type="similarity">
    <text evidence="1">Belongs to the Mediator complex subunit 8 family.</text>
</comment>
<dbReference type="Proteomes" id="UP001151582">
    <property type="component" value="Unassembled WGS sequence"/>
</dbReference>
<dbReference type="InterPro" id="IPR019364">
    <property type="entry name" value="Mediatior_Med8_fun/met"/>
</dbReference>
<dbReference type="GO" id="GO:0006357">
    <property type="term" value="P:regulation of transcription by RNA polymerase II"/>
    <property type="evidence" value="ECO:0007669"/>
    <property type="project" value="InterPro"/>
</dbReference>
<dbReference type="GO" id="GO:0016592">
    <property type="term" value="C:mediator complex"/>
    <property type="evidence" value="ECO:0007669"/>
    <property type="project" value="InterPro"/>
</dbReference>